<protein>
    <recommendedName>
        <fullName evidence="4">Pyruvate kinase C-terminal domain-containing protein</fullName>
    </recommendedName>
</protein>
<evidence type="ECO:0000313" key="2">
    <source>
        <dbReference type="EMBL" id="ADV80916.1"/>
    </source>
</evidence>
<dbReference type="eggNOG" id="COG1751">
    <property type="taxonomic scope" value="Bacteria"/>
</dbReference>
<evidence type="ECO:0000313" key="3">
    <source>
        <dbReference type="Proteomes" id="UP000006844"/>
    </source>
</evidence>
<dbReference type="Gene3D" id="3.40.1380.20">
    <property type="entry name" value="Pyruvate kinase, C-terminal domain"/>
    <property type="match status" value="1"/>
</dbReference>
<dbReference type="KEGG" id="tsa:AciPR4_0075"/>
<dbReference type="Proteomes" id="UP000006844">
    <property type="component" value="Chromosome"/>
</dbReference>
<dbReference type="EMBL" id="CP002467">
    <property type="protein sequence ID" value="ADV80916.1"/>
    <property type="molecule type" value="Genomic_DNA"/>
</dbReference>
<dbReference type="AlphaFoldDB" id="E8UYA6"/>
<dbReference type="HOGENOM" id="CLU_1194415_0_0_0"/>
<gene>
    <name evidence="2" type="ordered locus">AciPR4_0075</name>
</gene>
<dbReference type="SUPFAM" id="SSF52935">
    <property type="entry name" value="PK C-terminal domain-like"/>
    <property type="match status" value="1"/>
</dbReference>
<sequence>MKNTYTYPTEYFLREGRENLESCLNAALESAAAHSAEKVVIFTSAGLGVRKALEAIDSNERYANLKIIAVTFPSNTTLPAGSPQDHLISPETAASLTNRGIPIVRAHLPFAPVKAHHEGHGLLGQDFSLLGNALNMFCGSMSLCVQAVLLACDAGHIELGEHVVAMTSDTAILARAAGTSRLLTDLIIREIICKPVLLTISKSEKLEDETATESAQPEEVSIPILDLEASSD</sequence>
<proteinExistence type="predicted"/>
<dbReference type="STRING" id="401053.AciPR4_0075"/>
<feature type="region of interest" description="Disordered" evidence="1">
    <location>
        <begin position="206"/>
        <end position="232"/>
    </location>
</feature>
<dbReference type="InterPro" id="IPR036918">
    <property type="entry name" value="Pyrv_Knase_C_sf"/>
</dbReference>
<organism evidence="2 3">
    <name type="scientific">Terriglobus saanensis (strain ATCC BAA-1853 / DSM 23119 / SP1PR4)</name>
    <dbReference type="NCBI Taxonomy" id="401053"/>
    <lineage>
        <taxon>Bacteria</taxon>
        <taxon>Pseudomonadati</taxon>
        <taxon>Acidobacteriota</taxon>
        <taxon>Terriglobia</taxon>
        <taxon>Terriglobales</taxon>
        <taxon>Acidobacteriaceae</taxon>
        <taxon>Terriglobus</taxon>
    </lineage>
</organism>
<keyword evidence="3" id="KW-1185">Reference proteome</keyword>
<accession>E8UYA6</accession>
<name>E8UYA6_TERSS</name>
<evidence type="ECO:0008006" key="4">
    <source>
        <dbReference type="Google" id="ProtNLM"/>
    </source>
</evidence>
<evidence type="ECO:0000256" key="1">
    <source>
        <dbReference type="SAM" id="MobiDB-lite"/>
    </source>
</evidence>
<dbReference type="RefSeq" id="WP_013566649.1">
    <property type="nucleotide sequence ID" value="NC_014963.1"/>
</dbReference>
<reference evidence="2 3" key="1">
    <citation type="journal article" date="2012" name="Stand. Genomic Sci.">
        <title>Complete genome sequence of Terriglobus saanensis type strain SP1PR4(T), an Acidobacteria from tundra soil.</title>
        <authorList>
            <person name="Rawat S.R."/>
            <person name="Mannisto M.K."/>
            <person name="Starovoytov V."/>
            <person name="Goodwin L."/>
            <person name="Nolan M."/>
            <person name="Hauser L."/>
            <person name="Land M."/>
            <person name="Davenport K.W."/>
            <person name="Woyke T."/>
            <person name="Haggblom M.M."/>
        </authorList>
    </citation>
    <scope>NUCLEOTIDE SEQUENCE</scope>
    <source>
        <strain evidence="3">ATCC BAA-1853 / DSM 23119 / SP1PR4</strain>
    </source>
</reference>